<protein>
    <submittedName>
        <fullName evidence="1">Uncharacterized protein</fullName>
    </submittedName>
</protein>
<dbReference type="EMBL" id="FWXS01000015">
    <property type="protein sequence ID" value="SMC91916.1"/>
    <property type="molecule type" value="Genomic_DNA"/>
</dbReference>
<evidence type="ECO:0000313" key="2">
    <source>
        <dbReference type="Proteomes" id="UP000192393"/>
    </source>
</evidence>
<dbReference type="Proteomes" id="UP000192393">
    <property type="component" value="Unassembled WGS sequence"/>
</dbReference>
<organism evidence="1 2">
    <name type="scientific">Moheibacter sediminis</name>
    <dbReference type="NCBI Taxonomy" id="1434700"/>
    <lineage>
        <taxon>Bacteria</taxon>
        <taxon>Pseudomonadati</taxon>
        <taxon>Bacteroidota</taxon>
        <taxon>Flavobacteriia</taxon>
        <taxon>Flavobacteriales</taxon>
        <taxon>Weeksellaceae</taxon>
        <taxon>Moheibacter</taxon>
    </lineage>
</organism>
<accession>A0A1W2D3Y5</accession>
<keyword evidence="2" id="KW-1185">Reference proteome</keyword>
<reference evidence="1 2" key="1">
    <citation type="submission" date="2017-04" db="EMBL/GenBank/DDBJ databases">
        <authorList>
            <person name="Afonso C.L."/>
            <person name="Miller P.J."/>
            <person name="Scott M.A."/>
            <person name="Spackman E."/>
            <person name="Goraichik I."/>
            <person name="Dimitrov K.M."/>
            <person name="Suarez D.L."/>
            <person name="Swayne D.E."/>
        </authorList>
    </citation>
    <scope>NUCLEOTIDE SEQUENCE [LARGE SCALE GENOMIC DNA]</scope>
    <source>
        <strain evidence="1 2">CGMCC 1.12708</strain>
    </source>
</reference>
<sequence length="39" mass="4440">MKSVKFAKKGEKNSVEYLAVKKSYVSLHSFNGTTYRGKQ</sequence>
<gene>
    <name evidence="1" type="ORF">SAMN06296427_1158</name>
</gene>
<proteinExistence type="predicted"/>
<name>A0A1W2D3Y5_9FLAO</name>
<evidence type="ECO:0000313" key="1">
    <source>
        <dbReference type="EMBL" id="SMC91916.1"/>
    </source>
</evidence>
<dbReference type="AlphaFoldDB" id="A0A1W2D3Y5"/>